<evidence type="ECO:0000313" key="2">
    <source>
        <dbReference type="Proteomes" id="UP001428341"/>
    </source>
</evidence>
<dbReference type="Proteomes" id="UP001428341">
    <property type="component" value="Unassembled WGS sequence"/>
</dbReference>
<keyword evidence="2" id="KW-1185">Reference proteome</keyword>
<organism evidence="1 2">
    <name type="scientific">Citrus x changshan-huyou</name>
    <dbReference type="NCBI Taxonomy" id="2935761"/>
    <lineage>
        <taxon>Eukaryota</taxon>
        <taxon>Viridiplantae</taxon>
        <taxon>Streptophyta</taxon>
        <taxon>Embryophyta</taxon>
        <taxon>Tracheophyta</taxon>
        <taxon>Spermatophyta</taxon>
        <taxon>Magnoliopsida</taxon>
        <taxon>eudicotyledons</taxon>
        <taxon>Gunneridae</taxon>
        <taxon>Pentapetalae</taxon>
        <taxon>rosids</taxon>
        <taxon>malvids</taxon>
        <taxon>Sapindales</taxon>
        <taxon>Rutaceae</taxon>
        <taxon>Aurantioideae</taxon>
        <taxon>Citrus</taxon>
    </lineage>
</organism>
<name>A0AAP0MHE6_9ROSI</name>
<sequence length="212" mass="23964">MFDRSCSCCLSDFSFICFCFVSMLAMKTLPVDLLNFPAMETLDAIFIEVGVAQKGRGDSTRSATYGQGGWQTCYARLKNRPPPNVNMAVTLSLGGKRKLGYTNGNSVCPDSKDPKYEDWIANDQLVRSWILNSMEPHIVEIFTFSNFSKELWDSISELYGRNNNSAGVFKLKCEIVVAEQGDKTFSEHLGYLKKLWDELNMYRPFTADLIVL</sequence>
<reference evidence="1 2" key="1">
    <citation type="submission" date="2024-05" db="EMBL/GenBank/DDBJ databases">
        <title>Haplotype-resolved chromosome-level genome assembly of Huyou (Citrus changshanensis).</title>
        <authorList>
            <person name="Miao C."/>
            <person name="Chen W."/>
            <person name="Wu Y."/>
            <person name="Wang L."/>
            <person name="Zhao S."/>
            <person name="Grierson D."/>
            <person name="Xu C."/>
            <person name="Chen K."/>
        </authorList>
    </citation>
    <scope>NUCLEOTIDE SEQUENCE [LARGE SCALE GENOMIC DNA]</scope>
    <source>
        <strain evidence="1">01-14</strain>
        <tissue evidence="1">Leaf</tissue>
    </source>
</reference>
<comment type="caution">
    <text evidence="1">The sequence shown here is derived from an EMBL/GenBank/DDBJ whole genome shotgun (WGS) entry which is preliminary data.</text>
</comment>
<accession>A0AAP0MHE6</accession>
<gene>
    <name evidence="1" type="ORF">WN944_001861</name>
</gene>
<evidence type="ECO:0000313" key="1">
    <source>
        <dbReference type="EMBL" id="KAK9209495.1"/>
    </source>
</evidence>
<protein>
    <recommendedName>
        <fullName evidence="3">Retrotransposon Copia-like N-terminal domain-containing protein</fullName>
    </recommendedName>
</protein>
<dbReference type="PANTHER" id="PTHR37610:SF40">
    <property type="entry name" value="OS01G0909600 PROTEIN"/>
    <property type="match status" value="1"/>
</dbReference>
<evidence type="ECO:0008006" key="3">
    <source>
        <dbReference type="Google" id="ProtNLM"/>
    </source>
</evidence>
<dbReference type="AlphaFoldDB" id="A0AAP0MHE6"/>
<dbReference type="EMBL" id="JBCGBO010000004">
    <property type="protein sequence ID" value="KAK9209495.1"/>
    <property type="molecule type" value="Genomic_DNA"/>
</dbReference>
<proteinExistence type="predicted"/>
<dbReference type="PANTHER" id="PTHR37610">
    <property type="entry name" value="CCHC-TYPE DOMAIN-CONTAINING PROTEIN"/>
    <property type="match status" value="1"/>
</dbReference>